<sequence>MAIQGYKRAVGTFSNRQAAEDALNRLRESGFPMDRVSVLAKDTDRNEQIGGANVRDRSEMTDRGDTEAQEGAGIGAVTGTVLGGIGGLLVGLEALLIPGVGPFLAAGTIATTLAGAGIGAAAGGLVGALTGLGIPEEEARAYSERVSQGEFLVIVDGTENEIERAASILSNQGIRHWAVYDVSGNVADTMGVDRTTQRYQERTTPTTTTTTTTTATPTDPVVEVVDKRDQTL</sequence>
<gene>
    <name evidence="3" type="ORF">PCC6912_14770</name>
</gene>
<evidence type="ECO:0000256" key="1">
    <source>
        <dbReference type="SAM" id="MobiDB-lite"/>
    </source>
</evidence>
<feature type="domain" description="General stress protein 17M-like" evidence="2">
    <location>
        <begin position="10"/>
        <end position="57"/>
    </location>
</feature>
<keyword evidence="4" id="KW-1185">Reference proteome</keyword>
<dbReference type="OrthoDB" id="462701at2"/>
<evidence type="ECO:0000259" key="2">
    <source>
        <dbReference type="Pfam" id="PF11181"/>
    </source>
</evidence>
<dbReference type="InterPro" id="IPR025889">
    <property type="entry name" value="GSP17M-like_dom"/>
</dbReference>
<dbReference type="AlphaFoldDB" id="A0A433NN18"/>
<dbReference type="InterPro" id="IPR052948">
    <property type="entry name" value="Low_temp-induced_all0457"/>
</dbReference>
<feature type="region of interest" description="Disordered" evidence="1">
    <location>
        <begin position="47"/>
        <end position="71"/>
    </location>
</feature>
<dbReference type="PANTHER" id="PTHR36109:SF2">
    <property type="entry name" value="MEMBRANE PROTEIN"/>
    <property type="match status" value="1"/>
</dbReference>
<feature type="compositionally biased region" description="Basic and acidic residues" evidence="1">
    <location>
        <begin position="54"/>
        <end position="66"/>
    </location>
</feature>
<accession>A0A433NN18</accession>
<dbReference type="Pfam" id="PF11181">
    <property type="entry name" value="YflT"/>
    <property type="match status" value="1"/>
</dbReference>
<organism evidence="3 4">
    <name type="scientific">Chlorogloeopsis fritschii PCC 6912</name>
    <dbReference type="NCBI Taxonomy" id="211165"/>
    <lineage>
        <taxon>Bacteria</taxon>
        <taxon>Bacillati</taxon>
        <taxon>Cyanobacteriota</taxon>
        <taxon>Cyanophyceae</taxon>
        <taxon>Nostocales</taxon>
        <taxon>Chlorogloeopsidaceae</taxon>
        <taxon>Chlorogloeopsis</taxon>
    </lineage>
</organism>
<dbReference type="RefSeq" id="WP_016875511.1">
    <property type="nucleotide sequence ID" value="NZ_AJLN01000100.1"/>
</dbReference>
<comment type="caution">
    <text evidence="3">The sequence shown here is derived from an EMBL/GenBank/DDBJ whole genome shotgun (WGS) entry which is preliminary data.</text>
</comment>
<evidence type="ECO:0000313" key="3">
    <source>
        <dbReference type="EMBL" id="RUR84582.1"/>
    </source>
</evidence>
<dbReference type="STRING" id="211165.GCA_000317285_03931"/>
<feature type="compositionally biased region" description="Low complexity" evidence="1">
    <location>
        <begin position="203"/>
        <end position="218"/>
    </location>
</feature>
<evidence type="ECO:0000313" key="4">
    <source>
        <dbReference type="Proteomes" id="UP000268857"/>
    </source>
</evidence>
<reference evidence="3 4" key="1">
    <citation type="journal article" date="2019" name="Genome Biol. Evol.">
        <title>Day and night: Metabolic profiles and evolutionary relationships of six axenic non-marine cyanobacteria.</title>
        <authorList>
            <person name="Will S.E."/>
            <person name="Henke P."/>
            <person name="Boedeker C."/>
            <person name="Huang S."/>
            <person name="Brinkmann H."/>
            <person name="Rohde M."/>
            <person name="Jarek M."/>
            <person name="Friedl T."/>
            <person name="Seufert S."/>
            <person name="Schumacher M."/>
            <person name="Overmann J."/>
            <person name="Neumann-Schaal M."/>
            <person name="Petersen J."/>
        </authorList>
    </citation>
    <scope>NUCLEOTIDE SEQUENCE [LARGE SCALE GENOMIC DNA]</scope>
    <source>
        <strain evidence="3 4">PCC 6912</strain>
    </source>
</reference>
<dbReference type="PANTHER" id="PTHR36109">
    <property type="entry name" value="MEMBRANE PROTEIN-RELATED"/>
    <property type="match status" value="1"/>
</dbReference>
<proteinExistence type="predicted"/>
<feature type="region of interest" description="Disordered" evidence="1">
    <location>
        <begin position="198"/>
        <end position="218"/>
    </location>
</feature>
<dbReference type="Proteomes" id="UP000268857">
    <property type="component" value="Unassembled WGS sequence"/>
</dbReference>
<dbReference type="EMBL" id="RSCJ01000004">
    <property type="protein sequence ID" value="RUR84582.1"/>
    <property type="molecule type" value="Genomic_DNA"/>
</dbReference>
<protein>
    <recommendedName>
        <fullName evidence="2">General stress protein 17M-like domain-containing protein</fullName>
    </recommendedName>
</protein>
<name>A0A433NN18_CHLFR</name>